<evidence type="ECO:0000256" key="3">
    <source>
        <dbReference type="ARBA" id="ARBA00023125"/>
    </source>
</evidence>
<dbReference type="AlphaFoldDB" id="A0A1I0IQU8"/>
<dbReference type="SUPFAM" id="SSF46785">
    <property type="entry name" value="Winged helix' DNA-binding domain"/>
    <property type="match status" value="1"/>
</dbReference>
<dbReference type="SUPFAM" id="SSF53850">
    <property type="entry name" value="Periplasmic binding protein-like II"/>
    <property type="match status" value="1"/>
</dbReference>
<dbReference type="InterPro" id="IPR036390">
    <property type="entry name" value="WH_DNA-bd_sf"/>
</dbReference>
<dbReference type="GO" id="GO:0003677">
    <property type="term" value="F:DNA binding"/>
    <property type="evidence" value="ECO:0007669"/>
    <property type="project" value="UniProtKB-KW"/>
</dbReference>
<evidence type="ECO:0000256" key="2">
    <source>
        <dbReference type="ARBA" id="ARBA00023015"/>
    </source>
</evidence>
<evidence type="ECO:0000313" key="6">
    <source>
        <dbReference type="EMBL" id="SET99594.1"/>
    </source>
</evidence>
<dbReference type="Proteomes" id="UP000199180">
    <property type="component" value="Unassembled WGS sequence"/>
</dbReference>
<reference evidence="6 7" key="1">
    <citation type="submission" date="2016-10" db="EMBL/GenBank/DDBJ databases">
        <authorList>
            <person name="de Groot N.N."/>
        </authorList>
    </citation>
    <scope>NUCLEOTIDE SEQUENCE [LARGE SCALE GENOMIC DNA]</scope>
    <source>
        <strain evidence="6 7">DSM 17862</strain>
    </source>
</reference>
<gene>
    <name evidence="6" type="ORF">SAMN04489858_11832</name>
</gene>
<keyword evidence="3 6" id="KW-0238">DNA-binding</keyword>
<proteinExistence type="inferred from homology"/>
<dbReference type="PANTHER" id="PTHR30419:SF8">
    <property type="entry name" value="NITROGEN ASSIMILATION TRANSCRIPTIONAL ACTIVATOR-RELATED"/>
    <property type="match status" value="1"/>
</dbReference>
<dbReference type="InterPro" id="IPR050950">
    <property type="entry name" value="HTH-type_LysR_regulators"/>
</dbReference>
<feature type="domain" description="HTH lysR-type" evidence="5">
    <location>
        <begin position="3"/>
        <end position="60"/>
    </location>
</feature>
<dbReference type="PANTHER" id="PTHR30419">
    <property type="entry name" value="HTH-TYPE TRANSCRIPTIONAL REGULATOR YBHD"/>
    <property type="match status" value="1"/>
</dbReference>
<sequence length="305" mass="32884">MQIDPKHLIQLATIVQCGSYGAAAAKLGVAQPALSKNMKKLEVRLGAPIFERIGRQSVATELGTTFARFGLMMLAADEQAQAYAQHIATGQAGSLLIGTPPSLADNFLAPILTEFLSTHPGCRVELRVGLLAELETQLSTGQVNQVIGPSRPHATDVQLESETLAEDMLGIVCRKGHALARKREILPQDLETQRWVVHSRGSYLRIQTEDGLARFGVTSLEVALDTDSTETAYKAVAGSDLITVMPRLPTVLSGHAHAIDFLPLDSTAFLRPIGIIQRASHSRSALEIAFLRHVRRAVERGAGSC</sequence>
<dbReference type="Pfam" id="PF03466">
    <property type="entry name" value="LysR_substrate"/>
    <property type="match status" value="1"/>
</dbReference>
<evidence type="ECO:0000313" key="7">
    <source>
        <dbReference type="Proteomes" id="UP000199180"/>
    </source>
</evidence>
<dbReference type="InterPro" id="IPR000847">
    <property type="entry name" value="LysR_HTH_N"/>
</dbReference>
<dbReference type="Gene3D" id="1.10.10.10">
    <property type="entry name" value="Winged helix-like DNA-binding domain superfamily/Winged helix DNA-binding domain"/>
    <property type="match status" value="1"/>
</dbReference>
<organism evidence="6 7">
    <name type="scientific">Paracoccus homiensis</name>
    <dbReference type="NCBI Taxonomy" id="364199"/>
    <lineage>
        <taxon>Bacteria</taxon>
        <taxon>Pseudomonadati</taxon>
        <taxon>Pseudomonadota</taxon>
        <taxon>Alphaproteobacteria</taxon>
        <taxon>Rhodobacterales</taxon>
        <taxon>Paracoccaceae</taxon>
        <taxon>Paracoccus</taxon>
    </lineage>
</organism>
<dbReference type="EMBL" id="FOHO01000018">
    <property type="protein sequence ID" value="SET99594.1"/>
    <property type="molecule type" value="Genomic_DNA"/>
</dbReference>
<dbReference type="PROSITE" id="PS50931">
    <property type="entry name" value="HTH_LYSR"/>
    <property type="match status" value="1"/>
</dbReference>
<dbReference type="GO" id="GO:0003700">
    <property type="term" value="F:DNA-binding transcription factor activity"/>
    <property type="evidence" value="ECO:0007669"/>
    <property type="project" value="InterPro"/>
</dbReference>
<keyword evidence="2" id="KW-0805">Transcription regulation</keyword>
<evidence type="ECO:0000259" key="5">
    <source>
        <dbReference type="PROSITE" id="PS50931"/>
    </source>
</evidence>
<evidence type="ECO:0000256" key="1">
    <source>
        <dbReference type="ARBA" id="ARBA00009437"/>
    </source>
</evidence>
<evidence type="ECO:0000256" key="4">
    <source>
        <dbReference type="ARBA" id="ARBA00023163"/>
    </source>
</evidence>
<dbReference type="CDD" id="cd05466">
    <property type="entry name" value="PBP2_LTTR_substrate"/>
    <property type="match status" value="1"/>
</dbReference>
<comment type="similarity">
    <text evidence="1">Belongs to the LysR transcriptional regulatory family.</text>
</comment>
<dbReference type="PRINTS" id="PR00039">
    <property type="entry name" value="HTHLYSR"/>
</dbReference>
<keyword evidence="7" id="KW-1185">Reference proteome</keyword>
<name>A0A1I0IQU8_9RHOB</name>
<dbReference type="RefSeq" id="WP_090737456.1">
    <property type="nucleotide sequence ID" value="NZ_FOHO01000018.1"/>
</dbReference>
<accession>A0A1I0IQU8</accession>
<dbReference type="GO" id="GO:0005829">
    <property type="term" value="C:cytosol"/>
    <property type="evidence" value="ECO:0007669"/>
    <property type="project" value="TreeGrafter"/>
</dbReference>
<keyword evidence="4" id="KW-0804">Transcription</keyword>
<protein>
    <submittedName>
        <fullName evidence="6">DNA-binding transcriptional regulator, LysR family</fullName>
    </submittedName>
</protein>
<dbReference type="OrthoDB" id="9803030at2"/>
<dbReference type="InterPro" id="IPR005119">
    <property type="entry name" value="LysR_subst-bd"/>
</dbReference>
<dbReference type="STRING" id="364199.SAMN04489858_11832"/>
<dbReference type="Gene3D" id="3.40.190.290">
    <property type="match status" value="1"/>
</dbReference>
<dbReference type="InterPro" id="IPR036388">
    <property type="entry name" value="WH-like_DNA-bd_sf"/>
</dbReference>
<dbReference type="Pfam" id="PF00126">
    <property type="entry name" value="HTH_1"/>
    <property type="match status" value="1"/>
</dbReference>